<keyword evidence="5" id="KW-1185">Reference proteome</keyword>
<dbReference type="GO" id="GO:0004016">
    <property type="term" value="F:adenylate cyclase activity"/>
    <property type="evidence" value="ECO:0007669"/>
    <property type="project" value="UniProtKB-ARBA"/>
</dbReference>
<evidence type="ECO:0000259" key="2">
    <source>
        <dbReference type="PROSITE" id="PS50125"/>
    </source>
</evidence>
<dbReference type="InterPro" id="IPR008984">
    <property type="entry name" value="SMAD_FHA_dom_sf"/>
</dbReference>
<dbReference type="SUPFAM" id="SSF49879">
    <property type="entry name" value="SMAD/FHA domain"/>
    <property type="match status" value="1"/>
</dbReference>
<dbReference type="SUPFAM" id="SSF55073">
    <property type="entry name" value="Nucleotide cyclase"/>
    <property type="match status" value="1"/>
</dbReference>
<reference evidence="5" key="1">
    <citation type="submission" date="2009-05" db="EMBL/GenBank/DDBJ databases">
        <title>Complete sequence of chromosome of Thauera sp. MZ1T.</title>
        <authorList>
            <consortium name="US DOE Joint Genome Institute"/>
            <person name="Lucas S."/>
            <person name="Copeland A."/>
            <person name="Lapidus A."/>
            <person name="Glavina del Rio T."/>
            <person name="Dalin E."/>
            <person name="Tice H."/>
            <person name="Bruce D."/>
            <person name="Goodwin L."/>
            <person name="Pitluck S."/>
            <person name="Sims D."/>
            <person name="Brettin T."/>
            <person name="Detter J.C."/>
            <person name="Han C."/>
            <person name="Larimer F."/>
            <person name="Land M."/>
            <person name="Hauser L."/>
            <person name="Kyrpides N."/>
            <person name="Mikhailova N."/>
            <person name="Sayler G.S."/>
        </authorList>
    </citation>
    <scope>NUCLEOTIDE SEQUENCE [LARGE SCALE GENOMIC DNA]</scope>
    <source>
        <strain evidence="5">MZ1T</strain>
    </source>
</reference>
<dbReference type="Proteomes" id="UP000321192">
    <property type="component" value="Unassembled WGS sequence"/>
</dbReference>
<sequence>MEQAVRTVIFADLTGSTGLFESAGNVAATQIVTRCTHALGRHLACAGGRIVKYLGDGVLVLFDDPVAAVQAASRLQDVLEELASAELRRAPIGVKTGIALGPIVEHDGDCYGDPVNVAARLSDRAQTGETLIGEAVFASLPEGLRVACHSLDRISIKGKAEPMRVWRVDFARTAETTLTTLLGFDDLVAGVRPVRRVDLERLDQRVELHADDPPLILGRGDGAGFPVEDARVSRRHARLEWTAGQCVLTDFSSNGSWVRLRGNSAPVVLRRDSCTLYGEGEIGLGAAPDDFTAPTLSFRVIDEG</sequence>
<proteinExistence type="predicted"/>
<protein>
    <submittedName>
        <fullName evidence="3 4">Adenylate/guanylate cyclase</fullName>
    </submittedName>
</protein>
<dbReference type="STRING" id="85643.Tmz1t_3539"/>
<dbReference type="HOGENOM" id="CLU_080930_0_0_4"/>
<evidence type="ECO:0000313" key="4">
    <source>
        <dbReference type="EMBL" id="TXH91564.1"/>
    </source>
</evidence>
<dbReference type="PROSITE" id="PS50125">
    <property type="entry name" value="GUANYLATE_CYCLASE_2"/>
    <property type="match status" value="1"/>
</dbReference>
<dbReference type="InterPro" id="IPR029787">
    <property type="entry name" value="Nucleotide_cyclase"/>
</dbReference>
<dbReference type="OrthoDB" id="9801841at2"/>
<accession>C4KDG7</accession>
<dbReference type="KEGG" id="tmz:Tmz1t_3539"/>
<dbReference type="eggNOG" id="COG2114">
    <property type="taxonomic scope" value="Bacteria"/>
</dbReference>
<dbReference type="GO" id="GO:0009190">
    <property type="term" value="P:cyclic nucleotide biosynthetic process"/>
    <property type="evidence" value="ECO:0007669"/>
    <property type="project" value="InterPro"/>
</dbReference>
<feature type="domain" description="Guanylate cyclase" evidence="2">
    <location>
        <begin position="7"/>
        <end position="122"/>
    </location>
</feature>
<evidence type="ECO:0000313" key="5">
    <source>
        <dbReference type="Proteomes" id="UP000002186"/>
    </source>
</evidence>
<reference evidence="3 5" key="2">
    <citation type="journal article" date="2012" name="Stand. Genomic Sci.">
        <title>Complete genome sequence of Thauera aminoaromatica strain MZ1T.</title>
        <authorList>
            <person name="Jiang K."/>
            <person name="Sanseverino J."/>
            <person name="Chauhan A."/>
            <person name="Lucas S."/>
            <person name="Copeland A."/>
            <person name="Lapidus A."/>
            <person name="Del Rio T.G."/>
            <person name="Dalin E."/>
            <person name="Tice H."/>
            <person name="Bruce D."/>
            <person name="Goodwin L."/>
            <person name="Pitluck S."/>
            <person name="Sims D."/>
            <person name="Brettin T."/>
            <person name="Detter J.C."/>
            <person name="Han C."/>
            <person name="Chang Y.J."/>
            <person name="Larimer F."/>
            <person name="Land M."/>
            <person name="Hauser L."/>
            <person name="Kyrpides N.C."/>
            <person name="Mikhailova N."/>
            <person name="Moser S."/>
            <person name="Jegier P."/>
            <person name="Close D."/>
            <person name="Debruyn J.M."/>
            <person name="Wang Y."/>
            <person name="Layton A.C."/>
            <person name="Allen M.S."/>
            <person name="Sayler G.S."/>
        </authorList>
    </citation>
    <scope>NUCLEOTIDE SEQUENCE [LARGE SCALE GENOMIC DNA]</scope>
    <source>
        <strain evidence="3 5">MZ1T</strain>
    </source>
</reference>
<dbReference type="PANTHER" id="PTHR43081">
    <property type="entry name" value="ADENYLATE CYCLASE, TERMINAL-DIFFERENTIATION SPECIFIC-RELATED"/>
    <property type="match status" value="1"/>
</dbReference>
<reference evidence="4 6" key="3">
    <citation type="submission" date="2018-09" db="EMBL/GenBank/DDBJ databases">
        <title>Metagenome Assembled Genomes from an Advanced Water Purification Facility.</title>
        <authorList>
            <person name="Stamps B.W."/>
            <person name="Spear J.R."/>
        </authorList>
    </citation>
    <scope>NUCLEOTIDE SEQUENCE [LARGE SCALE GENOMIC DNA]</scope>
    <source>
        <strain evidence="4">Bin_27_1</strain>
    </source>
</reference>
<dbReference type="Pfam" id="PF00498">
    <property type="entry name" value="FHA"/>
    <property type="match status" value="1"/>
</dbReference>
<name>C4KDG7_THASP</name>
<dbReference type="AlphaFoldDB" id="C4KDG7"/>
<dbReference type="EMBL" id="SSFD01000033">
    <property type="protein sequence ID" value="TXH91564.1"/>
    <property type="molecule type" value="Genomic_DNA"/>
</dbReference>
<organism evidence="3 5">
    <name type="scientific">Thauera aminoaromatica</name>
    <dbReference type="NCBI Taxonomy" id="164330"/>
    <lineage>
        <taxon>Bacteria</taxon>
        <taxon>Pseudomonadati</taxon>
        <taxon>Pseudomonadota</taxon>
        <taxon>Betaproteobacteria</taxon>
        <taxon>Rhodocyclales</taxon>
        <taxon>Zoogloeaceae</taxon>
        <taxon>Thauera</taxon>
    </lineage>
</organism>
<evidence type="ECO:0000313" key="3">
    <source>
        <dbReference type="EMBL" id="ACR02133.1"/>
    </source>
</evidence>
<feature type="domain" description="FHA" evidence="1">
    <location>
        <begin position="215"/>
        <end position="258"/>
    </location>
</feature>
<evidence type="ECO:0000313" key="6">
    <source>
        <dbReference type="Proteomes" id="UP000321192"/>
    </source>
</evidence>
<dbReference type="CDD" id="cd07302">
    <property type="entry name" value="CHD"/>
    <property type="match status" value="1"/>
</dbReference>
<gene>
    <name evidence="3" type="ordered locus">Tmz1t_3539</name>
    <name evidence="4" type="ORF">E6Q80_02345</name>
</gene>
<dbReference type="PROSITE" id="PS50006">
    <property type="entry name" value="FHA_DOMAIN"/>
    <property type="match status" value="1"/>
</dbReference>
<dbReference type="RefSeq" id="WP_004324921.1">
    <property type="nucleotide sequence ID" value="NC_011662.2"/>
</dbReference>
<dbReference type="GO" id="GO:0035556">
    <property type="term" value="P:intracellular signal transduction"/>
    <property type="evidence" value="ECO:0007669"/>
    <property type="project" value="InterPro"/>
</dbReference>
<dbReference type="InterPro" id="IPR001054">
    <property type="entry name" value="A/G_cyclase"/>
</dbReference>
<dbReference type="InterPro" id="IPR000253">
    <property type="entry name" value="FHA_dom"/>
</dbReference>
<dbReference type="Gene3D" id="3.30.70.1230">
    <property type="entry name" value="Nucleotide cyclase"/>
    <property type="match status" value="1"/>
</dbReference>
<dbReference type="Pfam" id="PF00211">
    <property type="entry name" value="Guanylate_cyc"/>
    <property type="match status" value="1"/>
</dbReference>
<evidence type="ECO:0000259" key="1">
    <source>
        <dbReference type="PROSITE" id="PS50006"/>
    </source>
</evidence>
<dbReference type="CDD" id="cd00060">
    <property type="entry name" value="FHA"/>
    <property type="match status" value="1"/>
</dbReference>
<accession>A0A5C7T5Y8</accession>
<dbReference type="EMBL" id="CP001281">
    <property type="protein sequence ID" value="ACR02133.1"/>
    <property type="molecule type" value="Genomic_DNA"/>
</dbReference>
<dbReference type="InterPro" id="IPR050697">
    <property type="entry name" value="Adenylyl/Guanylyl_Cyclase_3/4"/>
</dbReference>
<dbReference type="eggNOG" id="COG1716">
    <property type="taxonomic scope" value="Bacteria"/>
</dbReference>
<dbReference type="Proteomes" id="UP000002186">
    <property type="component" value="Chromosome"/>
</dbReference>
<dbReference type="Gene3D" id="2.60.200.20">
    <property type="match status" value="1"/>
</dbReference>
<dbReference type="PANTHER" id="PTHR43081:SF1">
    <property type="entry name" value="ADENYLATE CYCLASE, TERMINAL-DIFFERENTIATION SPECIFIC"/>
    <property type="match status" value="1"/>
</dbReference>